<feature type="transmembrane region" description="Helical" evidence="12">
    <location>
        <begin position="343"/>
        <end position="363"/>
    </location>
</feature>
<comment type="function">
    <text evidence="9">Part of the binding-protein-dependent transport system for D-xylose. Probably responsible for the translocation of the substrate across the membrane.</text>
</comment>
<dbReference type="RefSeq" id="WP_187579605.1">
    <property type="nucleotide sequence ID" value="NZ_CP060713.1"/>
</dbReference>
<feature type="transmembrane region" description="Helical" evidence="12">
    <location>
        <begin position="298"/>
        <end position="331"/>
    </location>
</feature>
<evidence type="ECO:0000313" key="13">
    <source>
        <dbReference type="EMBL" id="QNN53761.1"/>
    </source>
</evidence>
<proteinExistence type="predicted"/>
<organism evidence="13 14">
    <name type="scientific">Nocardioides mesophilus</name>
    <dbReference type="NCBI Taxonomy" id="433659"/>
    <lineage>
        <taxon>Bacteria</taxon>
        <taxon>Bacillati</taxon>
        <taxon>Actinomycetota</taxon>
        <taxon>Actinomycetes</taxon>
        <taxon>Propionibacteriales</taxon>
        <taxon>Nocardioidaceae</taxon>
        <taxon>Nocardioides</taxon>
    </lineage>
</organism>
<dbReference type="GO" id="GO:0005886">
    <property type="term" value="C:plasma membrane"/>
    <property type="evidence" value="ECO:0007669"/>
    <property type="project" value="UniProtKB-SubCell"/>
</dbReference>
<evidence type="ECO:0000256" key="2">
    <source>
        <dbReference type="ARBA" id="ARBA00022448"/>
    </source>
</evidence>
<dbReference type="EMBL" id="CP060713">
    <property type="protein sequence ID" value="QNN53761.1"/>
    <property type="molecule type" value="Genomic_DNA"/>
</dbReference>
<reference evidence="13 14" key="1">
    <citation type="submission" date="2020-08" db="EMBL/GenBank/DDBJ databases">
        <title>Genome sequence of Nocardioides mesophilus KACC 16243T.</title>
        <authorList>
            <person name="Hyun D.-W."/>
            <person name="Bae J.-W."/>
        </authorList>
    </citation>
    <scope>NUCLEOTIDE SEQUENCE [LARGE SCALE GENOMIC DNA]</scope>
    <source>
        <strain evidence="13 14">KACC 16243</strain>
    </source>
</reference>
<dbReference type="AlphaFoldDB" id="A0A7G9RDT6"/>
<feature type="transmembrane region" description="Helical" evidence="12">
    <location>
        <begin position="147"/>
        <end position="169"/>
    </location>
</feature>
<dbReference type="Pfam" id="PF02653">
    <property type="entry name" value="BPD_transp_2"/>
    <property type="match status" value="1"/>
</dbReference>
<name>A0A7G9RDT6_9ACTN</name>
<protein>
    <recommendedName>
        <fullName evidence="10">Xylose transport system permease protein XylH</fullName>
    </recommendedName>
</protein>
<evidence type="ECO:0000256" key="3">
    <source>
        <dbReference type="ARBA" id="ARBA00022475"/>
    </source>
</evidence>
<evidence type="ECO:0000256" key="1">
    <source>
        <dbReference type="ARBA" id="ARBA00004651"/>
    </source>
</evidence>
<evidence type="ECO:0000256" key="9">
    <source>
        <dbReference type="ARBA" id="ARBA00035611"/>
    </source>
</evidence>
<dbReference type="GO" id="GO:0022857">
    <property type="term" value="F:transmembrane transporter activity"/>
    <property type="evidence" value="ECO:0007669"/>
    <property type="project" value="InterPro"/>
</dbReference>
<evidence type="ECO:0000256" key="10">
    <source>
        <dbReference type="ARBA" id="ARBA00035686"/>
    </source>
</evidence>
<sequence>MSTSTAAGRGAPDTGPPAAGDERLSSRHRLAGVLRRPEIGAFAGALVIFLFFTFRTDSFFEPAGASTWIFNASTIGIMAVAVALLMIGGEFDLSAGAMIGTTGLTTGILMSEYDVNVWLAILAALVLAVAIGALNGLVVMWTRLPSFIVTLGTFFVLQGVNLAVTKILIGKVSVTGLQDAAGYYDGKQLFGSFVNLDMAWVPWLEANDAKTTLTLYAATFWFVGVTVAATWVLQRTRSGNWIFAVGGAQTSARQVGVPVLRTKVGLFITTAVAGWLVGMLQLFKTTTVQSTTGVGQEFIFIICAVVGGCLLTGGYGSAVGAALGALIYGMVQQGIPQAGWDNDWLYAFLGVMLLGAVLVNNWVKNRAESI</sequence>
<keyword evidence="6 12" id="KW-0812">Transmembrane</keyword>
<feature type="transmembrane region" description="Helical" evidence="12">
    <location>
        <begin position="117"/>
        <end position="140"/>
    </location>
</feature>
<evidence type="ECO:0000256" key="7">
    <source>
        <dbReference type="ARBA" id="ARBA00022989"/>
    </source>
</evidence>
<gene>
    <name evidence="13" type="ORF">H9L09_04950</name>
</gene>
<feature type="region of interest" description="Disordered" evidence="11">
    <location>
        <begin position="1"/>
        <end position="22"/>
    </location>
</feature>
<comment type="subcellular location">
    <subcellularLocation>
        <location evidence="1">Cell membrane</location>
        <topology evidence="1">Multi-pass membrane protein</topology>
    </subcellularLocation>
</comment>
<evidence type="ECO:0000313" key="14">
    <source>
        <dbReference type="Proteomes" id="UP000515947"/>
    </source>
</evidence>
<keyword evidence="5" id="KW-0762">Sugar transport</keyword>
<dbReference type="InterPro" id="IPR001851">
    <property type="entry name" value="ABC_transp_permease"/>
</dbReference>
<evidence type="ECO:0000256" key="5">
    <source>
        <dbReference type="ARBA" id="ARBA00022597"/>
    </source>
</evidence>
<evidence type="ECO:0000256" key="12">
    <source>
        <dbReference type="SAM" id="Phobius"/>
    </source>
</evidence>
<accession>A0A7G9RDT6</accession>
<feature type="transmembrane region" description="Helical" evidence="12">
    <location>
        <begin position="68"/>
        <end position="86"/>
    </location>
</feature>
<feature type="transmembrane region" description="Helical" evidence="12">
    <location>
        <begin position="93"/>
        <end position="111"/>
    </location>
</feature>
<feature type="transmembrane region" description="Helical" evidence="12">
    <location>
        <begin position="264"/>
        <end position="283"/>
    </location>
</feature>
<evidence type="ECO:0000256" key="4">
    <source>
        <dbReference type="ARBA" id="ARBA00022519"/>
    </source>
</evidence>
<dbReference type="PANTHER" id="PTHR32196">
    <property type="entry name" value="ABC TRANSPORTER PERMEASE PROTEIN YPHD-RELATED-RELATED"/>
    <property type="match status" value="1"/>
</dbReference>
<keyword evidence="8 12" id="KW-0472">Membrane</keyword>
<keyword evidence="2" id="KW-0813">Transport</keyword>
<keyword evidence="4" id="KW-0997">Cell inner membrane</keyword>
<keyword evidence="3" id="KW-1003">Cell membrane</keyword>
<feature type="transmembrane region" description="Helical" evidence="12">
    <location>
        <begin position="39"/>
        <end position="56"/>
    </location>
</feature>
<evidence type="ECO:0000256" key="11">
    <source>
        <dbReference type="SAM" id="MobiDB-lite"/>
    </source>
</evidence>
<keyword evidence="14" id="KW-1185">Reference proteome</keyword>
<keyword evidence="7 12" id="KW-1133">Transmembrane helix</keyword>
<evidence type="ECO:0000256" key="8">
    <source>
        <dbReference type="ARBA" id="ARBA00023136"/>
    </source>
</evidence>
<dbReference type="PANTHER" id="PTHR32196:SF32">
    <property type="entry name" value="XYLOSE TRANSPORT SYSTEM PERMEASE PROTEIN XYLH"/>
    <property type="match status" value="1"/>
</dbReference>
<dbReference type="CDD" id="cd06579">
    <property type="entry name" value="TM_PBP1_transp_AraH_like"/>
    <property type="match status" value="1"/>
</dbReference>
<feature type="transmembrane region" description="Helical" evidence="12">
    <location>
        <begin position="213"/>
        <end position="233"/>
    </location>
</feature>
<evidence type="ECO:0000256" key="6">
    <source>
        <dbReference type="ARBA" id="ARBA00022692"/>
    </source>
</evidence>
<dbReference type="Proteomes" id="UP000515947">
    <property type="component" value="Chromosome"/>
</dbReference>
<dbReference type="KEGG" id="nmes:H9L09_04950"/>